<organism evidence="3 4">
    <name type="scientific">Phytopseudomonas seleniipraecipitans</name>
    <dbReference type="NCBI Taxonomy" id="640205"/>
    <lineage>
        <taxon>Bacteria</taxon>
        <taxon>Pseudomonadati</taxon>
        <taxon>Pseudomonadota</taxon>
        <taxon>Gammaproteobacteria</taxon>
        <taxon>Pseudomonadales</taxon>
        <taxon>Pseudomonadaceae</taxon>
        <taxon>Phytopseudomonas</taxon>
    </lineage>
</organism>
<reference evidence="3 4" key="1">
    <citation type="submission" date="2016-10" db="EMBL/GenBank/DDBJ databases">
        <authorList>
            <person name="de Groot N.N."/>
        </authorList>
    </citation>
    <scope>NUCLEOTIDE SEQUENCE [LARGE SCALE GENOMIC DNA]</scope>
    <source>
        <strain evidence="3 4">LMG 25475</strain>
    </source>
</reference>
<feature type="transmembrane region" description="Helical" evidence="2">
    <location>
        <begin position="12"/>
        <end position="34"/>
    </location>
</feature>
<gene>
    <name evidence="3" type="ORF">SAMN05216381_1602</name>
</gene>
<evidence type="ECO:0000256" key="2">
    <source>
        <dbReference type="SAM" id="Phobius"/>
    </source>
</evidence>
<keyword evidence="2" id="KW-0472">Membrane</keyword>
<dbReference type="STRING" id="640205.SAMN05216381_1602"/>
<name>A0A1G7L9N9_9GAMM</name>
<proteinExistence type="predicted"/>
<keyword evidence="1" id="KW-0175">Coiled coil</keyword>
<sequence length="195" mass="20852">MNGLPLTPLNYRVVVIGSLAVTALLSAAAVGWLVQGWRLGEELADQGRELERQISVRDKRHADSLAVAQNAAIGEARRAQEKRLTLEHQLQASSQHQHRKLTDAEQIAARLRDRLATAELRLSVLLANPDAAGAHHRGRLPAAAHAGCLVDGGGRADIDRGAAQRIVGIAERGDRAIIALGMCQAYVQAVSHDPG</sequence>
<evidence type="ECO:0000256" key="1">
    <source>
        <dbReference type="SAM" id="Coils"/>
    </source>
</evidence>
<protein>
    <recommendedName>
        <fullName evidence="5">Bacteriophage Rz lysis protein</fullName>
    </recommendedName>
</protein>
<feature type="coiled-coil region" evidence="1">
    <location>
        <begin position="101"/>
        <end position="128"/>
    </location>
</feature>
<dbReference type="Proteomes" id="UP000243378">
    <property type="component" value="Unassembled WGS sequence"/>
</dbReference>
<dbReference type="EMBL" id="FNBM01000003">
    <property type="protein sequence ID" value="SDF46024.1"/>
    <property type="molecule type" value="Genomic_DNA"/>
</dbReference>
<keyword evidence="2" id="KW-1133">Transmembrane helix</keyword>
<dbReference type="RefSeq" id="WP_167357659.1">
    <property type="nucleotide sequence ID" value="NZ_FNBM01000003.1"/>
</dbReference>
<evidence type="ECO:0000313" key="4">
    <source>
        <dbReference type="Proteomes" id="UP000243378"/>
    </source>
</evidence>
<accession>A0A1G7L9N9</accession>
<keyword evidence="2" id="KW-0812">Transmembrane</keyword>
<evidence type="ECO:0008006" key="5">
    <source>
        <dbReference type="Google" id="ProtNLM"/>
    </source>
</evidence>
<evidence type="ECO:0000313" key="3">
    <source>
        <dbReference type="EMBL" id="SDF46024.1"/>
    </source>
</evidence>
<dbReference type="AlphaFoldDB" id="A0A1G7L9N9"/>